<dbReference type="Pfam" id="PF00071">
    <property type="entry name" value="Ras"/>
    <property type="match status" value="1"/>
</dbReference>
<dbReference type="InterPro" id="IPR027417">
    <property type="entry name" value="P-loop_NTPase"/>
</dbReference>
<dbReference type="PANTHER" id="PTHR24070">
    <property type="entry name" value="RAS, DI-RAS, AND RHEB FAMILY MEMBERS OF SMALL GTPASE SUPERFAMILY"/>
    <property type="match status" value="1"/>
</dbReference>
<dbReference type="InterPro" id="IPR001806">
    <property type="entry name" value="Small_GTPase"/>
</dbReference>
<evidence type="ECO:0000256" key="1">
    <source>
        <dbReference type="ARBA" id="ARBA00004236"/>
    </source>
</evidence>
<comment type="caution">
    <text evidence="7">The sequence shown here is derived from an EMBL/GenBank/DDBJ whole genome shotgun (WGS) entry which is preliminary data.</text>
</comment>
<dbReference type="GO" id="GO:0003924">
    <property type="term" value="F:GTPase activity"/>
    <property type="evidence" value="ECO:0007669"/>
    <property type="project" value="InterPro"/>
</dbReference>
<dbReference type="SMART" id="SM00174">
    <property type="entry name" value="RHO"/>
    <property type="match status" value="1"/>
</dbReference>
<gene>
    <name evidence="7" type="ORF">LOD99_6049</name>
</gene>
<dbReference type="SMART" id="SM00173">
    <property type="entry name" value="RAS"/>
    <property type="match status" value="1"/>
</dbReference>
<dbReference type="PRINTS" id="PR00449">
    <property type="entry name" value="RASTRNSFRMNG"/>
</dbReference>
<dbReference type="EMBL" id="JAKMXF010000312">
    <property type="protein sequence ID" value="KAI6650373.1"/>
    <property type="molecule type" value="Genomic_DNA"/>
</dbReference>
<dbReference type="GO" id="GO:0061118">
    <property type="term" value="P:regulation of positive chemotaxis to cAMP"/>
    <property type="evidence" value="ECO:0007669"/>
    <property type="project" value="UniProtKB-ARBA"/>
</dbReference>
<dbReference type="PROSITE" id="PS51419">
    <property type="entry name" value="RAB"/>
    <property type="match status" value="1"/>
</dbReference>
<evidence type="ECO:0000256" key="2">
    <source>
        <dbReference type="ARBA" id="ARBA00022475"/>
    </source>
</evidence>
<keyword evidence="6" id="KW-0472">Membrane</keyword>
<evidence type="ECO:0000256" key="6">
    <source>
        <dbReference type="ARBA" id="ARBA00023136"/>
    </source>
</evidence>
<proteinExistence type="predicted"/>
<evidence type="ECO:0000256" key="4">
    <source>
        <dbReference type="ARBA" id="ARBA00022801"/>
    </source>
</evidence>
<dbReference type="FunFam" id="3.40.50.300:FF:001763">
    <property type="entry name" value="Ras family gtpase"/>
    <property type="match status" value="1"/>
</dbReference>
<dbReference type="GO" id="GO:0007165">
    <property type="term" value="P:signal transduction"/>
    <property type="evidence" value="ECO:0007669"/>
    <property type="project" value="InterPro"/>
</dbReference>
<protein>
    <submittedName>
        <fullName evidence="7">CRE-RAP-2 protein</fullName>
    </submittedName>
</protein>
<evidence type="ECO:0000256" key="3">
    <source>
        <dbReference type="ARBA" id="ARBA00022741"/>
    </source>
</evidence>
<dbReference type="InterPro" id="IPR020849">
    <property type="entry name" value="Small_GTPase_Ras-type"/>
</dbReference>
<dbReference type="GO" id="GO:0005525">
    <property type="term" value="F:GTP binding"/>
    <property type="evidence" value="ECO:0007669"/>
    <property type="project" value="UniProtKB-KW"/>
</dbReference>
<keyword evidence="3" id="KW-0547">Nucleotide-binding</keyword>
<dbReference type="InterPro" id="IPR005225">
    <property type="entry name" value="Small_GTP-bd"/>
</dbReference>
<keyword evidence="8" id="KW-1185">Reference proteome</keyword>
<dbReference type="SUPFAM" id="SSF52540">
    <property type="entry name" value="P-loop containing nucleoside triphosphate hydrolases"/>
    <property type="match status" value="1"/>
</dbReference>
<dbReference type="Gene3D" id="3.40.50.300">
    <property type="entry name" value="P-loop containing nucleotide triphosphate hydrolases"/>
    <property type="match status" value="1"/>
</dbReference>
<reference evidence="7 8" key="1">
    <citation type="journal article" date="2023" name="BMC Biol.">
        <title>The compact genome of the sponge Oopsacas minuta (Hexactinellida) is lacking key metazoan core genes.</title>
        <authorList>
            <person name="Santini S."/>
            <person name="Schenkelaars Q."/>
            <person name="Jourda C."/>
            <person name="Duchesne M."/>
            <person name="Belahbib H."/>
            <person name="Rocher C."/>
            <person name="Selva M."/>
            <person name="Riesgo A."/>
            <person name="Vervoort M."/>
            <person name="Leys S.P."/>
            <person name="Kodjabachian L."/>
            <person name="Le Bivic A."/>
            <person name="Borchiellini C."/>
            <person name="Claverie J.M."/>
            <person name="Renard E."/>
        </authorList>
    </citation>
    <scope>NUCLEOTIDE SEQUENCE [LARGE SCALE GENOMIC DNA]</scope>
    <source>
        <strain evidence="7">SPO-2</strain>
    </source>
</reference>
<evidence type="ECO:0000256" key="5">
    <source>
        <dbReference type="ARBA" id="ARBA00023134"/>
    </source>
</evidence>
<evidence type="ECO:0000313" key="8">
    <source>
        <dbReference type="Proteomes" id="UP001165289"/>
    </source>
</evidence>
<dbReference type="NCBIfam" id="TIGR00231">
    <property type="entry name" value="small_GTP"/>
    <property type="match status" value="1"/>
</dbReference>
<organism evidence="7 8">
    <name type="scientific">Oopsacas minuta</name>
    <dbReference type="NCBI Taxonomy" id="111878"/>
    <lineage>
        <taxon>Eukaryota</taxon>
        <taxon>Metazoa</taxon>
        <taxon>Porifera</taxon>
        <taxon>Hexactinellida</taxon>
        <taxon>Hexasterophora</taxon>
        <taxon>Lyssacinosida</taxon>
        <taxon>Leucopsacidae</taxon>
        <taxon>Oopsacas</taxon>
    </lineage>
</organism>
<name>A0AAV7JNF7_9METZ</name>
<dbReference type="PROSITE" id="PS51420">
    <property type="entry name" value="RHO"/>
    <property type="match status" value="1"/>
</dbReference>
<evidence type="ECO:0000313" key="7">
    <source>
        <dbReference type="EMBL" id="KAI6650373.1"/>
    </source>
</evidence>
<sequence length="178" mass="20267">MREYKIVVMGSGGVGKSCLTIKFVTGTFKERYDPTIEDFYRKEVELDSSLCVLEILDTAGTDQFSTLLDLYILNGQGFLLVYSVGSTQTYIDAQPLREKIFKIRRSKTTPLVLVGNKCDMPQSEREVQQKEAAHLAADWVCPFFECSAKTNQNVDIIFYELAKLIMRSRRPKKICSIL</sequence>
<comment type="subcellular location">
    <subcellularLocation>
        <location evidence="1">Cell membrane</location>
    </subcellularLocation>
</comment>
<keyword evidence="2" id="KW-1003">Cell membrane</keyword>
<dbReference type="SMART" id="SM00175">
    <property type="entry name" value="RAB"/>
    <property type="match status" value="1"/>
</dbReference>
<accession>A0AAV7JNF7</accession>
<dbReference type="Proteomes" id="UP001165289">
    <property type="component" value="Unassembled WGS sequence"/>
</dbReference>
<dbReference type="AlphaFoldDB" id="A0AAV7JNF7"/>
<dbReference type="GO" id="GO:0005886">
    <property type="term" value="C:plasma membrane"/>
    <property type="evidence" value="ECO:0007669"/>
    <property type="project" value="UniProtKB-SubCell"/>
</dbReference>
<keyword evidence="4" id="KW-0378">Hydrolase</keyword>
<keyword evidence="5" id="KW-0342">GTP-binding</keyword>
<dbReference type="PROSITE" id="PS51421">
    <property type="entry name" value="RAS"/>
    <property type="match status" value="1"/>
</dbReference>